<dbReference type="InterPro" id="IPR050088">
    <property type="entry name" value="IspD/TarI_cytidylyltransf_bact"/>
</dbReference>
<dbReference type="InterPro" id="IPR001228">
    <property type="entry name" value="IspD"/>
</dbReference>
<sequence>MTSAYQVILLAAGQGKRMKAGRNKQFLTLGGLPLLQHTVRVFERDPWCRRMYLVINPAEEEDIRRLVEAERPATPVEYVEGGKERQDSVHNGLRAVKGSAGELVFIHDAARPFVTEAELHALALRTEADGAAILAAPVKDTVKEVDGEKITGTTDRSRLYAAQTPQAFKLSIIQEAHEKAAESRFLGTDDASLVEACGRDVHIVEGSYENFKVTTPEDLLFAEAVLRRRMEADSE</sequence>
<comment type="catalytic activity">
    <reaction evidence="4">
        <text>2-C-methyl-D-erythritol 4-phosphate + CTP + H(+) = 4-CDP-2-C-methyl-D-erythritol + diphosphate</text>
        <dbReference type="Rhea" id="RHEA:13429"/>
        <dbReference type="ChEBI" id="CHEBI:15378"/>
        <dbReference type="ChEBI" id="CHEBI:33019"/>
        <dbReference type="ChEBI" id="CHEBI:37563"/>
        <dbReference type="ChEBI" id="CHEBI:57823"/>
        <dbReference type="ChEBI" id="CHEBI:58262"/>
        <dbReference type="EC" id="2.7.7.60"/>
    </reaction>
</comment>
<feature type="site" description="Positions MEP for the nucleophilic attack" evidence="4">
    <location>
        <position position="156"/>
    </location>
</feature>
<proteinExistence type="inferred from homology"/>
<feature type="site" description="Positions MEP for the nucleophilic attack" evidence="4">
    <location>
        <position position="212"/>
    </location>
</feature>
<organism evidence="5 6">
    <name type="scientific">Alkalicoccus urumqiensis</name>
    <name type="common">Bacillus urumqiensis</name>
    <dbReference type="NCBI Taxonomy" id="1548213"/>
    <lineage>
        <taxon>Bacteria</taxon>
        <taxon>Bacillati</taxon>
        <taxon>Bacillota</taxon>
        <taxon>Bacilli</taxon>
        <taxon>Bacillales</taxon>
        <taxon>Bacillaceae</taxon>
        <taxon>Alkalicoccus</taxon>
    </lineage>
</organism>
<comment type="similarity">
    <text evidence="4">Belongs to the IspD/TarI cytidylyltransferase family. IspD subfamily.</text>
</comment>
<evidence type="ECO:0000313" key="6">
    <source>
        <dbReference type="Proteomes" id="UP000243650"/>
    </source>
</evidence>
<comment type="function">
    <text evidence="4">Catalyzes the formation of 4-diphosphocytidyl-2-C-methyl-D-erythritol from CTP and 2-C-methyl-D-erythritol 4-phosphate (MEP).</text>
</comment>
<keyword evidence="1 4" id="KW-0808">Transferase</keyword>
<dbReference type="EC" id="2.7.7.60" evidence="4"/>
<feature type="site" description="Transition state stabilizer" evidence="4">
    <location>
        <position position="17"/>
    </location>
</feature>
<dbReference type="EMBL" id="PVNS01000014">
    <property type="protein sequence ID" value="PRO64632.1"/>
    <property type="molecule type" value="Genomic_DNA"/>
</dbReference>
<dbReference type="SUPFAM" id="SSF53448">
    <property type="entry name" value="Nucleotide-diphospho-sugar transferases"/>
    <property type="match status" value="1"/>
</dbReference>
<dbReference type="CDD" id="cd02516">
    <property type="entry name" value="CDP-ME_synthetase"/>
    <property type="match status" value="1"/>
</dbReference>
<reference evidence="5 6" key="1">
    <citation type="submission" date="2018-03" db="EMBL/GenBank/DDBJ databases">
        <title>Bacillus urumqiensis sp. nov., a moderately haloalkaliphilic bacterium isolated from a salt lake.</title>
        <authorList>
            <person name="Zhao B."/>
            <person name="Liao Z."/>
        </authorList>
    </citation>
    <scope>NUCLEOTIDE SEQUENCE [LARGE SCALE GENOMIC DNA]</scope>
    <source>
        <strain evidence="5 6">BZ-SZ-XJ18</strain>
    </source>
</reference>
<keyword evidence="6" id="KW-1185">Reference proteome</keyword>
<dbReference type="HAMAP" id="MF_00108">
    <property type="entry name" value="IspD"/>
    <property type="match status" value="1"/>
</dbReference>
<dbReference type="NCBIfam" id="TIGR00453">
    <property type="entry name" value="ispD"/>
    <property type="match status" value="1"/>
</dbReference>
<feature type="site" description="Transition state stabilizer" evidence="4">
    <location>
        <position position="24"/>
    </location>
</feature>
<dbReference type="Gene3D" id="3.90.550.10">
    <property type="entry name" value="Spore Coat Polysaccharide Biosynthesis Protein SpsA, Chain A"/>
    <property type="match status" value="1"/>
</dbReference>
<dbReference type="AlphaFoldDB" id="A0A2P6MEC3"/>
<dbReference type="GO" id="GO:0019288">
    <property type="term" value="P:isopentenyl diphosphate biosynthetic process, methylerythritol 4-phosphate pathway"/>
    <property type="evidence" value="ECO:0007669"/>
    <property type="project" value="UniProtKB-UniRule"/>
</dbReference>
<evidence type="ECO:0000256" key="2">
    <source>
        <dbReference type="ARBA" id="ARBA00022695"/>
    </source>
</evidence>
<keyword evidence="2 4" id="KW-0548">Nucleotidyltransferase</keyword>
<dbReference type="Pfam" id="PF01128">
    <property type="entry name" value="IspD"/>
    <property type="match status" value="1"/>
</dbReference>
<evidence type="ECO:0000313" key="5">
    <source>
        <dbReference type="EMBL" id="PRO64632.1"/>
    </source>
</evidence>
<dbReference type="Proteomes" id="UP000243650">
    <property type="component" value="Unassembled WGS sequence"/>
</dbReference>
<dbReference type="OrthoDB" id="9806837at2"/>
<accession>A0A2P6MEC3</accession>
<protein>
    <recommendedName>
        <fullName evidence="4">2-C-methyl-D-erythritol 4-phosphate cytidylyltransferase</fullName>
        <ecNumber evidence="4">2.7.7.60</ecNumber>
    </recommendedName>
    <alternativeName>
        <fullName evidence="4">4-diphosphocytidyl-2C-methyl-D-erythritol synthase</fullName>
    </alternativeName>
    <alternativeName>
        <fullName evidence="4">MEP cytidylyltransferase</fullName>
        <shortName evidence="4">MCT</shortName>
    </alternativeName>
</protein>
<dbReference type="FunFam" id="3.90.550.10:FF:000003">
    <property type="entry name" value="2-C-methyl-D-erythritol 4-phosphate cytidylyltransferase"/>
    <property type="match status" value="1"/>
</dbReference>
<gene>
    <name evidence="4 5" type="primary">ispD</name>
    <name evidence="5" type="ORF">C6I21_14150</name>
</gene>
<evidence type="ECO:0000256" key="1">
    <source>
        <dbReference type="ARBA" id="ARBA00022679"/>
    </source>
</evidence>
<evidence type="ECO:0000256" key="3">
    <source>
        <dbReference type="ARBA" id="ARBA00023229"/>
    </source>
</evidence>
<keyword evidence="3 4" id="KW-0414">Isoprene biosynthesis</keyword>
<dbReference type="InterPro" id="IPR029044">
    <property type="entry name" value="Nucleotide-diphossugar_trans"/>
</dbReference>
<dbReference type="GO" id="GO:0050518">
    <property type="term" value="F:2-C-methyl-D-erythritol 4-phosphate cytidylyltransferase activity"/>
    <property type="evidence" value="ECO:0007669"/>
    <property type="project" value="UniProtKB-UniRule"/>
</dbReference>
<dbReference type="RefSeq" id="WP_105960123.1">
    <property type="nucleotide sequence ID" value="NZ_PVNS01000014.1"/>
</dbReference>
<dbReference type="PANTHER" id="PTHR32125">
    <property type="entry name" value="2-C-METHYL-D-ERYTHRITOL 4-PHOSPHATE CYTIDYLYLTRANSFERASE, CHLOROPLASTIC"/>
    <property type="match status" value="1"/>
</dbReference>
<dbReference type="InterPro" id="IPR034683">
    <property type="entry name" value="IspD/TarI"/>
</dbReference>
<name>A0A2P6MEC3_ALKUR</name>
<dbReference type="UniPathway" id="UPA00056">
    <property type="reaction ID" value="UER00093"/>
</dbReference>
<comment type="pathway">
    <text evidence="4">Isoprenoid biosynthesis; isopentenyl diphosphate biosynthesis via DXP pathway; isopentenyl diphosphate from 1-deoxy-D-xylulose 5-phosphate: step 2/6.</text>
</comment>
<comment type="caution">
    <text evidence="5">The sequence shown here is derived from an EMBL/GenBank/DDBJ whole genome shotgun (WGS) entry which is preliminary data.</text>
</comment>
<evidence type="ECO:0000256" key="4">
    <source>
        <dbReference type="HAMAP-Rule" id="MF_00108"/>
    </source>
</evidence>
<dbReference type="PANTHER" id="PTHR32125:SF4">
    <property type="entry name" value="2-C-METHYL-D-ERYTHRITOL 4-PHOSPHATE CYTIDYLYLTRANSFERASE, CHLOROPLASTIC"/>
    <property type="match status" value="1"/>
</dbReference>